<keyword evidence="3" id="KW-1185">Reference proteome</keyword>
<evidence type="ECO:0000313" key="2">
    <source>
        <dbReference type="EMBL" id="KAK3915632.1"/>
    </source>
</evidence>
<protein>
    <submittedName>
        <fullName evidence="2">Beta-carotene-binding protein</fullName>
    </submittedName>
</protein>
<proteinExistence type="predicted"/>
<dbReference type="PANTHER" id="PTHR11008">
    <property type="entry name" value="PROTEIN TAKEOUT-LIKE PROTEIN"/>
    <property type="match status" value="1"/>
</dbReference>
<dbReference type="Proteomes" id="UP001219518">
    <property type="component" value="Unassembled WGS sequence"/>
</dbReference>
<feature type="chain" id="PRO_5042258080" evidence="1">
    <location>
        <begin position="20"/>
        <end position="270"/>
    </location>
</feature>
<accession>A0AAE1H6A0</accession>
<sequence>MFPILFLAVFLPGLSGAGAAQTDLPPYIHQCSRRDPRLHACYIEAIMHVRPWLAKGIPEIAVPSTEPFRLVELSLSLTEGPKGYRITLRDIDVTGVSSYSVRDLSFGDAGGVFSLEVFIPELSLVANYSSAGVLIMVPASGRGTLYGSLGGVRAHLRGAGRVQAAGQRHGQEGQEQIQAGPGQGAAERERFVHVDRLSVDLKVRDVKMRIERGRGENPIIARATNLLLRTSAHLVLDAMMPELRLKLADVFLNIANNIFSKVPLEQLLRD</sequence>
<dbReference type="Pfam" id="PF06585">
    <property type="entry name" value="JHBP"/>
    <property type="match status" value="2"/>
</dbReference>
<dbReference type="AlphaFoldDB" id="A0AAE1H6A0"/>
<dbReference type="GO" id="GO:0005615">
    <property type="term" value="C:extracellular space"/>
    <property type="evidence" value="ECO:0007669"/>
    <property type="project" value="TreeGrafter"/>
</dbReference>
<evidence type="ECO:0000256" key="1">
    <source>
        <dbReference type="SAM" id="SignalP"/>
    </source>
</evidence>
<dbReference type="InterPro" id="IPR010562">
    <property type="entry name" value="Haemolymph_juvenile_hormone-bd"/>
</dbReference>
<reference evidence="2" key="1">
    <citation type="submission" date="2021-07" db="EMBL/GenBank/DDBJ databases">
        <authorList>
            <person name="Catto M.A."/>
            <person name="Jacobson A."/>
            <person name="Kennedy G."/>
            <person name="Labadie P."/>
            <person name="Hunt B.G."/>
            <person name="Srinivasan R."/>
        </authorList>
    </citation>
    <scope>NUCLEOTIDE SEQUENCE</scope>
    <source>
        <strain evidence="2">PL_HMW_Pooled</strain>
        <tissue evidence="2">Head</tissue>
    </source>
</reference>
<dbReference type="PANTHER" id="PTHR11008:SF41">
    <property type="entry name" value="RE70318P"/>
    <property type="match status" value="1"/>
</dbReference>
<dbReference type="Gene3D" id="3.15.10.30">
    <property type="entry name" value="Haemolymph juvenile hormone binding protein"/>
    <property type="match status" value="1"/>
</dbReference>
<evidence type="ECO:0000313" key="3">
    <source>
        <dbReference type="Proteomes" id="UP001219518"/>
    </source>
</evidence>
<dbReference type="SMART" id="SM00700">
    <property type="entry name" value="JHBP"/>
    <property type="match status" value="1"/>
</dbReference>
<gene>
    <name evidence="2" type="ORF">KUF71_024775</name>
</gene>
<name>A0AAE1H6A0_9NEOP</name>
<dbReference type="InterPro" id="IPR038606">
    <property type="entry name" value="To_sf"/>
</dbReference>
<feature type="signal peptide" evidence="1">
    <location>
        <begin position="1"/>
        <end position="19"/>
    </location>
</feature>
<organism evidence="2 3">
    <name type="scientific">Frankliniella fusca</name>
    <dbReference type="NCBI Taxonomy" id="407009"/>
    <lineage>
        <taxon>Eukaryota</taxon>
        <taxon>Metazoa</taxon>
        <taxon>Ecdysozoa</taxon>
        <taxon>Arthropoda</taxon>
        <taxon>Hexapoda</taxon>
        <taxon>Insecta</taxon>
        <taxon>Pterygota</taxon>
        <taxon>Neoptera</taxon>
        <taxon>Paraneoptera</taxon>
        <taxon>Thysanoptera</taxon>
        <taxon>Terebrantia</taxon>
        <taxon>Thripoidea</taxon>
        <taxon>Thripidae</taxon>
        <taxon>Frankliniella</taxon>
    </lineage>
</organism>
<comment type="caution">
    <text evidence="2">The sequence shown here is derived from an EMBL/GenBank/DDBJ whole genome shotgun (WGS) entry which is preliminary data.</text>
</comment>
<reference evidence="2" key="2">
    <citation type="journal article" date="2023" name="BMC Genomics">
        <title>Pest status, molecular evolution, and epigenetic factors derived from the genome assembly of Frankliniella fusca, a thysanopteran phytovirus vector.</title>
        <authorList>
            <person name="Catto M.A."/>
            <person name="Labadie P.E."/>
            <person name="Jacobson A.L."/>
            <person name="Kennedy G.G."/>
            <person name="Srinivasan R."/>
            <person name="Hunt B.G."/>
        </authorList>
    </citation>
    <scope>NUCLEOTIDE SEQUENCE</scope>
    <source>
        <strain evidence="2">PL_HMW_Pooled</strain>
    </source>
</reference>
<keyword evidence="1" id="KW-0732">Signal</keyword>
<dbReference type="EMBL" id="JAHWGI010000441">
    <property type="protein sequence ID" value="KAK3915632.1"/>
    <property type="molecule type" value="Genomic_DNA"/>
</dbReference>